<name>A0A1M6MMU7_9BACT</name>
<evidence type="ECO:0000256" key="6">
    <source>
        <dbReference type="ARBA" id="ARBA00034617"/>
    </source>
</evidence>
<dbReference type="Pfam" id="PF00580">
    <property type="entry name" value="UvrD-helicase"/>
    <property type="match status" value="1"/>
</dbReference>
<dbReference type="InterPro" id="IPR014016">
    <property type="entry name" value="UvrD-like_ATP-bd"/>
</dbReference>
<feature type="domain" description="UvrD-like helicase ATP-binding" evidence="10">
    <location>
        <begin position="201"/>
        <end position="531"/>
    </location>
</feature>
<reference evidence="11 12" key="1">
    <citation type="submission" date="2016-11" db="EMBL/GenBank/DDBJ databases">
        <authorList>
            <person name="Jaros S."/>
            <person name="Januszkiewicz K."/>
            <person name="Wedrychowicz H."/>
        </authorList>
    </citation>
    <scope>NUCLEOTIDE SEQUENCE [LARGE SCALE GENOMIC DNA]</scope>
    <source>
        <strain evidence="11 12">DSM 27063</strain>
    </source>
</reference>
<protein>
    <recommendedName>
        <fullName evidence="7">DNA 3'-5' helicase</fullName>
        <ecNumber evidence="7">5.6.2.4</ecNumber>
    </recommendedName>
</protein>
<dbReference type="SUPFAM" id="SSF52540">
    <property type="entry name" value="P-loop containing nucleoside triphosphate hydrolases"/>
    <property type="match status" value="1"/>
</dbReference>
<evidence type="ECO:0000256" key="9">
    <source>
        <dbReference type="PROSITE-ProRule" id="PRU00560"/>
    </source>
</evidence>
<dbReference type="GO" id="GO:0043138">
    <property type="term" value="F:3'-5' DNA helicase activity"/>
    <property type="evidence" value="ECO:0007669"/>
    <property type="project" value="TreeGrafter"/>
</dbReference>
<dbReference type="Gene3D" id="3.40.50.300">
    <property type="entry name" value="P-loop containing nucleotide triphosphate hydrolases"/>
    <property type="match status" value="2"/>
</dbReference>
<dbReference type="GO" id="GO:0000725">
    <property type="term" value="P:recombinational repair"/>
    <property type="evidence" value="ECO:0007669"/>
    <property type="project" value="TreeGrafter"/>
</dbReference>
<dbReference type="Pfam" id="PF13361">
    <property type="entry name" value="UvrD_C"/>
    <property type="match status" value="1"/>
</dbReference>
<keyword evidence="2 9" id="KW-0378">Hydrolase</keyword>
<dbReference type="PANTHER" id="PTHR11070">
    <property type="entry name" value="UVRD / RECB / PCRA DNA HELICASE FAMILY MEMBER"/>
    <property type="match status" value="1"/>
</dbReference>
<accession>A0A1M6MMU7</accession>
<evidence type="ECO:0000256" key="7">
    <source>
        <dbReference type="ARBA" id="ARBA00034808"/>
    </source>
</evidence>
<dbReference type="InterPro" id="IPR014017">
    <property type="entry name" value="DNA_helicase_UvrD-like_C"/>
</dbReference>
<keyword evidence="4 9" id="KW-0067">ATP-binding</keyword>
<sequence length="686" mass="79028">MIHKTEAEEREYLNAVTQKLNNALEEIDNKVSGYTKDLQEQKNYLYENKSDMDHVEKNAVRQSVTTAALTGEAALERKKRIQKLLKSPYFGRFDFSENGNGQAFPVYVGVHAYFDEAEKANLIHDWRAPISTLFYDFENGPAYYETPDGRVDGIILLKRQYRIRNGKMEYMLESSLNIHDDILQKELSKASDDKMNHIVATIQRNQNAIIRNETSRELIIQGVAGSGKTSIALHRIAFLLYRFREDISSEDILILSPNKVFADYISNVLPELGEEKIPELGMEELAANLLDGKYRFQTFFQQVSALLEKNNEAFRERIQFKSTFGFVKKLNEYLAHIENNYFEPEMLMVKRNPVPVDYIEEHFRKWHRVPLFSRFNKVVEDIERDLLFYNNYEISGKERNELRKSVKNMFRITNLRALYKDFYEWLEMPEMLKMAAKSAYEYSDVFPLIFLKMKLEGAGSFSKVKHLLVDEMQDYTPVQYAVLARLFPCKKTILGDASQSVNTYSSSSSEEIAKVFPGADVMKLNKSYRSTYEIASFAQKIIPNTEMEAMERHGEEPAVIHCKNRAGELKLIQERIAAFKESEHHSLGIICKTQKQAAQIHNELSEEFPDAILLTEESAAFSGGVIVCSVHMSKGLEFDEVVVPGADAKNYHSSNDRSLFYIACTRAMHKLSITFVEEKSLFLNGE</sequence>
<dbReference type="RefSeq" id="WP_073172659.1">
    <property type="nucleotide sequence ID" value="NZ_FQZE01000034.1"/>
</dbReference>
<dbReference type="Pfam" id="PF13538">
    <property type="entry name" value="UvrD_C_2"/>
    <property type="match status" value="1"/>
</dbReference>
<evidence type="ECO:0000256" key="3">
    <source>
        <dbReference type="ARBA" id="ARBA00022806"/>
    </source>
</evidence>
<dbReference type="InterPro" id="IPR000212">
    <property type="entry name" value="DNA_helicase_UvrD/REP"/>
</dbReference>
<dbReference type="InterPro" id="IPR027417">
    <property type="entry name" value="P-loop_NTPase"/>
</dbReference>
<dbReference type="GO" id="GO:0003677">
    <property type="term" value="F:DNA binding"/>
    <property type="evidence" value="ECO:0007669"/>
    <property type="project" value="InterPro"/>
</dbReference>
<dbReference type="PROSITE" id="PS51198">
    <property type="entry name" value="UVRD_HELICASE_ATP_BIND"/>
    <property type="match status" value="1"/>
</dbReference>
<dbReference type="OrthoDB" id="9809039at2"/>
<dbReference type="GO" id="GO:0005829">
    <property type="term" value="C:cytosol"/>
    <property type="evidence" value="ECO:0007669"/>
    <property type="project" value="TreeGrafter"/>
</dbReference>
<dbReference type="GO" id="GO:0005524">
    <property type="term" value="F:ATP binding"/>
    <property type="evidence" value="ECO:0007669"/>
    <property type="project" value="UniProtKB-UniRule"/>
</dbReference>
<comment type="catalytic activity">
    <reaction evidence="8">
        <text>ATP + H2O = ADP + phosphate + H(+)</text>
        <dbReference type="Rhea" id="RHEA:13065"/>
        <dbReference type="ChEBI" id="CHEBI:15377"/>
        <dbReference type="ChEBI" id="CHEBI:15378"/>
        <dbReference type="ChEBI" id="CHEBI:30616"/>
        <dbReference type="ChEBI" id="CHEBI:43474"/>
        <dbReference type="ChEBI" id="CHEBI:456216"/>
        <dbReference type="EC" id="5.6.2.4"/>
    </reaction>
</comment>
<comment type="catalytic activity">
    <reaction evidence="6">
        <text>Couples ATP hydrolysis with the unwinding of duplex DNA by translocating in the 3'-5' direction.</text>
        <dbReference type="EC" id="5.6.2.4"/>
    </reaction>
</comment>
<keyword evidence="1 9" id="KW-0547">Nucleotide-binding</keyword>
<evidence type="ECO:0000256" key="1">
    <source>
        <dbReference type="ARBA" id="ARBA00022741"/>
    </source>
</evidence>
<proteinExistence type="predicted"/>
<dbReference type="GO" id="GO:0016787">
    <property type="term" value="F:hydrolase activity"/>
    <property type="evidence" value="ECO:0007669"/>
    <property type="project" value="UniProtKB-UniRule"/>
</dbReference>
<evidence type="ECO:0000313" key="11">
    <source>
        <dbReference type="EMBL" id="SHJ84769.1"/>
    </source>
</evidence>
<dbReference type="AlphaFoldDB" id="A0A1M6MMU7"/>
<keyword evidence="3 9" id="KW-0347">Helicase</keyword>
<evidence type="ECO:0000256" key="8">
    <source>
        <dbReference type="ARBA" id="ARBA00048988"/>
    </source>
</evidence>
<evidence type="ECO:0000256" key="2">
    <source>
        <dbReference type="ARBA" id="ARBA00022801"/>
    </source>
</evidence>
<keyword evidence="12" id="KW-1185">Reference proteome</keyword>
<organism evidence="11 12">
    <name type="scientific">Tangfeifania diversioriginum</name>
    <dbReference type="NCBI Taxonomy" id="1168035"/>
    <lineage>
        <taxon>Bacteria</taxon>
        <taxon>Pseudomonadati</taxon>
        <taxon>Bacteroidota</taxon>
        <taxon>Bacteroidia</taxon>
        <taxon>Marinilabiliales</taxon>
        <taxon>Prolixibacteraceae</taxon>
        <taxon>Tangfeifania</taxon>
    </lineage>
</organism>
<feature type="binding site" evidence="9">
    <location>
        <begin position="222"/>
        <end position="229"/>
    </location>
    <ligand>
        <name>ATP</name>
        <dbReference type="ChEBI" id="CHEBI:30616"/>
    </ligand>
</feature>
<dbReference type="EMBL" id="FQZE01000034">
    <property type="protein sequence ID" value="SHJ84769.1"/>
    <property type="molecule type" value="Genomic_DNA"/>
</dbReference>
<dbReference type="InterPro" id="IPR027785">
    <property type="entry name" value="UvrD-like_helicase_C"/>
</dbReference>
<evidence type="ECO:0000259" key="10">
    <source>
        <dbReference type="PROSITE" id="PS51198"/>
    </source>
</evidence>
<dbReference type="Proteomes" id="UP000184050">
    <property type="component" value="Unassembled WGS sequence"/>
</dbReference>
<evidence type="ECO:0000256" key="5">
    <source>
        <dbReference type="ARBA" id="ARBA00023235"/>
    </source>
</evidence>
<evidence type="ECO:0000256" key="4">
    <source>
        <dbReference type="ARBA" id="ARBA00022840"/>
    </source>
</evidence>
<gene>
    <name evidence="11" type="ORF">SAMN05444280_13421</name>
</gene>
<dbReference type="PANTHER" id="PTHR11070:SF17">
    <property type="entry name" value="DNA HELICASE IV"/>
    <property type="match status" value="1"/>
</dbReference>
<keyword evidence="5" id="KW-0413">Isomerase</keyword>
<dbReference type="STRING" id="1168035.SAMN05444280_13421"/>
<evidence type="ECO:0000313" key="12">
    <source>
        <dbReference type="Proteomes" id="UP000184050"/>
    </source>
</evidence>
<dbReference type="EC" id="5.6.2.4" evidence="7"/>